<evidence type="ECO:0000256" key="1">
    <source>
        <dbReference type="SAM" id="MobiDB-lite"/>
    </source>
</evidence>
<feature type="region of interest" description="Disordered" evidence="1">
    <location>
        <begin position="1"/>
        <end position="55"/>
    </location>
</feature>
<dbReference type="InterPro" id="IPR053033">
    <property type="entry name" value="Androglobin-like"/>
</dbReference>
<feature type="non-terminal residue" evidence="3">
    <location>
        <position position="456"/>
    </location>
</feature>
<feature type="non-terminal residue" evidence="3">
    <location>
        <position position="1"/>
    </location>
</feature>
<dbReference type="AlphaFoldDB" id="A0A212C7J4"/>
<feature type="region of interest" description="Disordered" evidence="1">
    <location>
        <begin position="425"/>
        <end position="456"/>
    </location>
</feature>
<dbReference type="PANTHER" id="PTHR46298">
    <property type="entry name" value="ANDROGLOBIN"/>
    <property type="match status" value="1"/>
</dbReference>
<comment type="caution">
    <text evidence="3">The sequence shown here is derived from an EMBL/GenBank/DDBJ whole genome shotgun (WGS) entry which is preliminary data.</text>
</comment>
<dbReference type="EMBL" id="MKHE01000026">
    <property type="protein sequence ID" value="OWK01960.1"/>
    <property type="molecule type" value="Genomic_DNA"/>
</dbReference>
<feature type="domain" description="Androglobin" evidence="2">
    <location>
        <begin position="2"/>
        <end position="57"/>
    </location>
</feature>
<dbReference type="Pfam" id="PF22070">
    <property type="entry name" value="Androglobin_V"/>
    <property type="match status" value="2"/>
</dbReference>
<keyword evidence="4" id="KW-1185">Reference proteome</keyword>
<accession>A0A212C7J4</accession>
<reference evidence="3 4" key="1">
    <citation type="journal article" date="2018" name="Mol. Genet. Genomics">
        <title>The red deer Cervus elaphus genome CerEla1.0: sequencing, annotating, genes, and chromosomes.</title>
        <authorList>
            <person name="Bana N.A."/>
            <person name="Nyiri A."/>
            <person name="Nagy J."/>
            <person name="Frank K."/>
            <person name="Nagy T."/>
            <person name="Steger V."/>
            <person name="Schiller M."/>
            <person name="Lakatos P."/>
            <person name="Sugar L."/>
            <person name="Horn P."/>
            <person name="Barta E."/>
            <person name="Orosz L."/>
        </authorList>
    </citation>
    <scope>NUCLEOTIDE SEQUENCE [LARGE SCALE GENOMIC DNA]</scope>
    <source>
        <strain evidence="3">Hungarian</strain>
    </source>
</reference>
<feature type="compositionally biased region" description="Basic and acidic residues" evidence="1">
    <location>
        <begin position="443"/>
        <end position="456"/>
    </location>
</feature>
<feature type="compositionally biased region" description="Polar residues" evidence="1">
    <location>
        <begin position="430"/>
        <end position="439"/>
    </location>
</feature>
<proteinExistence type="predicted"/>
<dbReference type="OrthoDB" id="9374162at2759"/>
<name>A0A212C7J4_CEREH</name>
<dbReference type="InterPro" id="IPR054095">
    <property type="entry name" value="Androglobin_V"/>
</dbReference>
<feature type="domain" description="Androglobin" evidence="2">
    <location>
        <begin position="317"/>
        <end position="350"/>
    </location>
</feature>
<evidence type="ECO:0000313" key="3">
    <source>
        <dbReference type="EMBL" id="OWK01960.1"/>
    </source>
</evidence>
<dbReference type="Proteomes" id="UP000242450">
    <property type="component" value="Chromosome 26"/>
</dbReference>
<evidence type="ECO:0000259" key="2">
    <source>
        <dbReference type="Pfam" id="PF22070"/>
    </source>
</evidence>
<feature type="compositionally biased region" description="Polar residues" evidence="1">
    <location>
        <begin position="13"/>
        <end position="30"/>
    </location>
</feature>
<feature type="compositionally biased region" description="Basic and acidic residues" evidence="1">
    <location>
        <begin position="37"/>
        <end position="55"/>
    </location>
</feature>
<gene>
    <name evidence="3" type="ORF">Celaphus_00019064</name>
</gene>
<organism evidence="3 4">
    <name type="scientific">Cervus elaphus hippelaphus</name>
    <name type="common">European red deer</name>
    <dbReference type="NCBI Taxonomy" id="46360"/>
    <lineage>
        <taxon>Eukaryota</taxon>
        <taxon>Metazoa</taxon>
        <taxon>Chordata</taxon>
        <taxon>Craniata</taxon>
        <taxon>Vertebrata</taxon>
        <taxon>Euteleostomi</taxon>
        <taxon>Mammalia</taxon>
        <taxon>Eutheria</taxon>
        <taxon>Laurasiatheria</taxon>
        <taxon>Artiodactyla</taxon>
        <taxon>Ruminantia</taxon>
        <taxon>Pecora</taxon>
        <taxon>Cervidae</taxon>
        <taxon>Cervinae</taxon>
        <taxon>Cervus</taxon>
    </lineage>
</organism>
<dbReference type="PANTHER" id="PTHR46298:SF1">
    <property type="entry name" value="ANDROGLOBIN"/>
    <property type="match status" value="1"/>
</dbReference>
<sequence length="456" mass="51843">HGEKHEELITLGSPDSHTISEGQKSSGTSKATRKGKEKSSEKEKTAKEKQAPRFEPQHYWRISHISLQRGFRISKMKCKQTKMKHILQVTLVLYKQPSRNTEKRKYNSSVTGVLTCKKLDSESSLYAMDKLLSPSGTPELPLVSINTKQSTTNSLTHFNEGGRALLEKCWLYFGYMNPVKGRTCTIDDGGIRDVTTLQTLWKSVELTHKPVYQFFDCICGGSTGTILASCWNRFICPWENVRNSVKNEDKMCFHKMSSLELRKAVSIRCGRPPELHLLLQATLQCVHLENDQEGSLLPTKPSVSAMNECKCLWSDIPLMYAVHPQQEDPNKPYWILRLVTEHNEADFFEVKKDTERADEIRAMKQAWEMTEPGRSIKAAQARLHYLSQFIRKTPDAECMPMSESQIKAGEEGSILWKKWQVGKGMKDLPKSTNSESGGSSPAGKEERDQSLRRENI</sequence>
<protein>
    <submittedName>
        <fullName evidence="3">ADGB</fullName>
    </submittedName>
</protein>
<evidence type="ECO:0000313" key="4">
    <source>
        <dbReference type="Proteomes" id="UP000242450"/>
    </source>
</evidence>